<proteinExistence type="predicted"/>
<accession>A0ACB9I7M7</accession>
<reference evidence="1 2" key="2">
    <citation type="journal article" date="2022" name="Mol. Ecol. Resour.">
        <title>The genomes of chicory, endive, great burdock and yacon provide insights into Asteraceae paleo-polyploidization history and plant inulin production.</title>
        <authorList>
            <person name="Fan W."/>
            <person name="Wang S."/>
            <person name="Wang H."/>
            <person name="Wang A."/>
            <person name="Jiang F."/>
            <person name="Liu H."/>
            <person name="Zhao H."/>
            <person name="Xu D."/>
            <person name="Zhang Y."/>
        </authorList>
    </citation>
    <scope>NUCLEOTIDE SEQUENCE [LARGE SCALE GENOMIC DNA]</scope>
    <source>
        <strain evidence="2">cv. Yunnan</strain>
        <tissue evidence="1">Leaves</tissue>
    </source>
</reference>
<evidence type="ECO:0000313" key="2">
    <source>
        <dbReference type="Proteomes" id="UP001056120"/>
    </source>
</evidence>
<reference evidence="2" key="1">
    <citation type="journal article" date="2022" name="Mol. Ecol. Resour.">
        <title>The genomes of chicory, endive, great burdock and yacon provide insights into Asteraceae palaeo-polyploidization history and plant inulin production.</title>
        <authorList>
            <person name="Fan W."/>
            <person name="Wang S."/>
            <person name="Wang H."/>
            <person name="Wang A."/>
            <person name="Jiang F."/>
            <person name="Liu H."/>
            <person name="Zhao H."/>
            <person name="Xu D."/>
            <person name="Zhang Y."/>
        </authorList>
    </citation>
    <scope>NUCLEOTIDE SEQUENCE [LARGE SCALE GENOMIC DNA]</scope>
    <source>
        <strain evidence="2">cv. Yunnan</strain>
    </source>
</reference>
<organism evidence="1 2">
    <name type="scientific">Smallanthus sonchifolius</name>
    <dbReference type="NCBI Taxonomy" id="185202"/>
    <lineage>
        <taxon>Eukaryota</taxon>
        <taxon>Viridiplantae</taxon>
        <taxon>Streptophyta</taxon>
        <taxon>Embryophyta</taxon>
        <taxon>Tracheophyta</taxon>
        <taxon>Spermatophyta</taxon>
        <taxon>Magnoliopsida</taxon>
        <taxon>eudicotyledons</taxon>
        <taxon>Gunneridae</taxon>
        <taxon>Pentapetalae</taxon>
        <taxon>asterids</taxon>
        <taxon>campanulids</taxon>
        <taxon>Asterales</taxon>
        <taxon>Asteraceae</taxon>
        <taxon>Asteroideae</taxon>
        <taxon>Heliantheae alliance</taxon>
        <taxon>Millerieae</taxon>
        <taxon>Smallanthus</taxon>
    </lineage>
</organism>
<protein>
    <submittedName>
        <fullName evidence="1">Uncharacterized protein</fullName>
    </submittedName>
</protein>
<dbReference type="EMBL" id="CM042027">
    <property type="protein sequence ID" value="KAI3803521.1"/>
    <property type="molecule type" value="Genomic_DNA"/>
</dbReference>
<keyword evidence="2" id="KW-1185">Reference proteome</keyword>
<evidence type="ECO:0000313" key="1">
    <source>
        <dbReference type="EMBL" id="KAI3803521.1"/>
    </source>
</evidence>
<name>A0ACB9I7M7_9ASTR</name>
<gene>
    <name evidence="1" type="ORF">L1987_31676</name>
</gene>
<comment type="caution">
    <text evidence="1">The sequence shown here is derived from an EMBL/GenBank/DDBJ whole genome shotgun (WGS) entry which is preliminary data.</text>
</comment>
<dbReference type="Proteomes" id="UP001056120">
    <property type="component" value="Linkage Group LG10"/>
</dbReference>
<sequence>MREGRPEKKNVKRYVSIDKGDCYLVCYRAPLIFGLPKAQSFRHFVYSSINTRDKCDRVQTSTLTVKRFSISAFSLPSSYILKISPIFQTLVSDLELELHSKETYSHFICNNRASFAL</sequence>